<keyword evidence="2 4" id="KW-1133">Transmembrane helix</keyword>
<dbReference type="InterPro" id="IPR052528">
    <property type="entry name" value="Sugar_transport-like"/>
</dbReference>
<feature type="transmembrane region" description="Helical" evidence="4">
    <location>
        <begin position="94"/>
        <end position="117"/>
    </location>
</feature>
<keyword evidence="3 4" id="KW-0472">Membrane</keyword>
<dbReference type="Gene3D" id="1.20.1250.20">
    <property type="entry name" value="MFS general substrate transporter like domains"/>
    <property type="match status" value="1"/>
</dbReference>
<dbReference type="PANTHER" id="PTHR23526">
    <property type="entry name" value="INTEGRAL MEMBRANE TRANSPORT PROTEIN-RELATED"/>
    <property type="match status" value="1"/>
</dbReference>
<dbReference type="InterPro" id="IPR020846">
    <property type="entry name" value="MFS_dom"/>
</dbReference>
<dbReference type="PROSITE" id="PS50850">
    <property type="entry name" value="MFS"/>
    <property type="match status" value="1"/>
</dbReference>
<feature type="transmembrane region" description="Helical" evidence="4">
    <location>
        <begin position="7"/>
        <end position="29"/>
    </location>
</feature>
<gene>
    <name evidence="6" type="ORF">A2493_01535</name>
</gene>
<evidence type="ECO:0000256" key="1">
    <source>
        <dbReference type="ARBA" id="ARBA00022692"/>
    </source>
</evidence>
<name>A0A1F6NNS4_9BACT</name>
<evidence type="ECO:0000313" key="7">
    <source>
        <dbReference type="Proteomes" id="UP000178349"/>
    </source>
</evidence>
<evidence type="ECO:0000256" key="3">
    <source>
        <dbReference type="ARBA" id="ARBA00023136"/>
    </source>
</evidence>
<dbReference type="PANTHER" id="PTHR23526:SF2">
    <property type="entry name" value="MAJOR FACILITATOR SUPERFAMILY (MFS) PROFILE DOMAIN-CONTAINING PROTEIN"/>
    <property type="match status" value="1"/>
</dbReference>
<sequence length="188" mass="20895">MNKKIKSLLFGGNLWYFAEGMFGPLLAVFTERIGGDILDITSAWAVYMLVTGFLTIYIGKISDKLNKEKIMIFGYALNAFFTFSYLFVNSSLELFIVQAGLGIAAALATPTWNALYAEHEDKKKEGLEWGLASGAANIVTGIAIIVGGIILKYSSFEVLFVIMGTVQVLATIFQMRILKKKKKFFFKK</sequence>
<evidence type="ECO:0000256" key="2">
    <source>
        <dbReference type="ARBA" id="ARBA00022989"/>
    </source>
</evidence>
<dbReference type="GO" id="GO:0022857">
    <property type="term" value="F:transmembrane transporter activity"/>
    <property type="evidence" value="ECO:0007669"/>
    <property type="project" value="InterPro"/>
</dbReference>
<dbReference type="AlphaFoldDB" id="A0A1F6NNS4"/>
<evidence type="ECO:0000259" key="5">
    <source>
        <dbReference type="PROSITE" id="PS50850"/>
    </source>
</evidence>
<feature type="transmembrane region" description="Helical" evidence="4">
    <location>
        <begin position="41"/>
        <end position="58"/>
    </location>
</feature>
<reference evidence="6 7" key="1">
    <citation type="journal article" date="2016" name="Nat. Commun.">
        <title>Thousands of microbial genomes shed light on interconnected biogeochemical processes in an aquifer system.</title>
        <authorList>
            <person name="Anantharaman K."/>
            <person name="Brown C.T."/>
            <person name="Hug L.A."/>
            <person name="Sharon I."/>
            <person name="Castelle C.J."/>
            <person name="Probst A.J."/>
            <person name="Thomas B.C."/>
            <person name="Singh A."/>
            <person name="Wilkins M.J."/>
            <person name="Karaoz U."/>
            <person name="Brodie E.L."/>
            <person name="Williams K.H."/>
            <person name="Hubbard S.S."/>
            <person name="Banfield J.F."/>
        </authorList>
    </citation>
    <scope>NUCLEOTIDE SEQUENCE [LARGE SCALE GENOMIC DNA]</scope>
</reference>
<proteinExistence type="predicted"/>
<feature type="transmembrane region" description="Helical" evidence="4">
    <location>
        <begin position="156"/>
        <end position="178"/>
    </location>
</feature>
<feature type="transmembrane region" description="Helical" evidence="4">
    <location>
        <begin position="129"/>
        <end position="150"/>
    </location>
</feature>
<feature type="domain" description="Major facilitator superfamily (MFS) profile" evidence="5">
    <location>
        <begin position="4"/>
        <end position="188"/>
    </location>
</feature>
<evidence type="ECO:0000256" key="4">
    <source>
        <dbReference type="SAM" id="Phobius"/>
    </source>
</evidence>
<accession>A0A1F6NNS4</accession>
<dbReference type="Proteomes" id="UP000178349">
    <property type="component" value="Unassembled WGS sequence"/>
</dbReference>
<dbReference type="SUPFAM" id="SSF103473">
    <property type="entry name" value="MFS general substrate transporter"/>
    <property type="match status" value="1"/>
</dbReference>
<feature type="transmembrane region" description="Helical" evidence="4">
    <location>
        <begin position="70"/>
        <end position="88"/>
    </location>
</feature>
<dbReference type="EMBL" id="MFQW01000045">
    <property type="protein sequence ID" value="OGH85284.1"/>
    <property type="molecule type" value="Genomic_DNA"/>
</dbReference>
<protein>
    <submittedName>
        <fullName evidence="6">MFS transporter</fullName>
    </submittedName>
</protein>
<evidence type="ECO:0000313" key="6">
    <source>
        <dbReference type="EMBL" id="OGH85284.1"/>
    </source>
</evidence>
<keyword evidence="1 4" id="KW-0812">Transmembrane</keyword>
<dbReference type="Pfam" id="PF07690">
    <property type="entry name" value="MFS_1"/>
    <property type="match status" value="1"/>
</dbReference>
<organism evidence="6 7">
    <name type="scientific">Candidatus Magasanikbacteria bacterium RIFOXYC12_FULL_33_11</name>
    <dbReference type="NCBI Taxonomy" id="1798701"/>
    <lineage>
        <taxon>Bacteria</taxon>
        <taxon>Candidatus Magasanikiibacteriota</taxon>
    </lineage>
</organism>
<comment type="caution">
    <text evidence="6">The sequence shown here is derived from an EMBL/GenBank/DDBJ whole genome shotgun (WGS) entry which is preliminary data.</text>
</comment>
<dbReference type="InterPro" id="IPR011701">
    <property type="entry name" value="MFS"/>
</dbReference>
<dbReference type="InterPro" id="IPR036259">
    <property type="entry name" value="MFS_trans_sf"/>
</dbReference>